<feature type="domain" description="3-keto-alpha-glucoside-1,2-lyase/3-keto-2-hydroxy-glucal hydratase" evidence="2">
    <location>
        <begin position="663"/>
        <end position="835"/>
    </location>
</feature>
<feature type="signal peptide" evidence="1">
    <location>
        <begin position="1"/>
        <end position="20"/>
    </location>
</feature>
<dbReference type="RefSeq" id="WP_187073427.1">
    <property type="nucleotide sequence ID" value="NZ_JACRYL010000032.1"/>
</dbReference>
<dbReference type="PANTHER" id="PTHR31151:SF0">
    <property type="entry name" value="PROLINE-TRNA LIGASE (DUF1680)"/>
    <property type="match status" value="1"/>
</dbReference>
<evidence type="ECO:0000313" key="5">
    <source>
        <dbReference type="EMBL" id="MBC6113008.1"/>
    </source>
</evidence>
<keyword evidence="6" id="KW-1185">Reference proteome</keyword>
<evidence type="ECO:0000256" key="1">
    <source>
        <dbReference type="SAM" id="SignalP"/>
    </source>
</evidence>
<reference evidence="5 6" key="1">
    <citation type="submission" date="2020-08" db="EMBL/GenBank/DDBJ databases">
        <authorList>
            <person name="Sun Q."/>
            <person name="Inoue M."/>
        </authorList>
    </citation>
    <scope>NUCLEOTIDE SEQUENCE [LARGE SCALE GENOMIC DNA]</scope>
    <source>
        <strain evidence="5 6">CCM 8938</strain>
    </source>
</reference>
<protein>
    <submittedName>
        <fullName evidence="5">Glycoside hydrolase family 127 protein</fullName>
    </submittedName>
</protein>
<organism evidence="5 6">
    <name type="scientific">Pedobacter fastidiosus</name>
    <dbReference type="NCBI Taxonomy" id="2765361"/>
    <lineage>
        <taxon>Bacteria</taxon>
        <taxon>Pseudomonadati</taxon>
        <taxon>Bacteroidota</taxon>
        <taxon>Sphingobacteriia</taxon>
        <taxon>Sphingobacteriales</taxon>
        <taxon>Sphingobacteriaceae</taxon>
        <taxon>Pedobacter</taxon>
    </lineage>
</organism>
<feature type="domain" description="Non-reducing end beta-L-arabinofuranosidase-like GH127 catalytic" evidence="3">
    <location>
        <begin position="96"/>
        <end position="401"/>
    </location>
</feature>
<proteinExistence type="predicted"/>
<dbReference type="Proteomes" id="UP000652755">
    <property type="component" value="Unassembled WGS sequence"/>
</dbReference>
<dbReference type="SUPFAM" id="SSF48208">
    <property type="entry name" value="Six-hairpin glycosidases"/>
    <property type="match status" value="1"/>
</dbReference>
<dbReference type="InterPro" id="IPR010496">
    <property type="entry name" value="AL/BT2_dom"/>
</dbReference>
<dbReference type="GO" id="GO:0016787">
    <property type="term" value="F:hydrolase activity"/>
    <property type="evidence" value="ECO:0007669"/>
    <property type="project" value="UniProtKB-KW"/>
</dbReference>
<dbReference type="Pfam" id="PF20736">
    <property type="entry name" value="Glyco_hydro127M"/>
    <property type="match status" value="1"/>
</dbReference>
<dbReference type="InterPro" id="IPR012878">
    <property type="entry name" value="Beta-AFase-like_GH127_cat"/>
</dbReference>
<comment type="caution">
    <text evidence="5">The sequence shown here is derived from an EMBL/GenBank/DDBJ whole genome shotgun (WGS) entry which is preliminary data.</text>
</comment>
<keyword evidence="5" id="KW-0378">Hydrolase</keyword>
<gene>
    <name evidence="5" type="ORF">H7U22_21530</name>
</gene>
<evidence type="ECO:0000259" key="2">
    <source>
        <dbReference type="Pfam" id="PF06439"/>
    </source>
</evidence>
<dbReference type="Pfam" id="PF07944">
    <property type="entry name" value="Beta-AFase-like_GH127_cat"/>
    <property type="match status" value="1"/>
</dbReference>
<dbReference type="Gene3D" id="2.60.120.560">
    <property type="entry name" value="Exo-inulinase, domain 1"/>
    <property type="match status" value="1"/>
</dbReference>
<feature type="domain" description="Non-reducing end beta-L-arabinofuranosidase-like GH127 middle" evidence="4">
    <location>
        <begin position="415"/>
        <end position="510"/>
    </location>
</feature>
<evidence type="ECO:0000259" key="4">
    <source>
        <dbReference type="Pfam" id="PF20736"/>
    </source>
</evidence>
<dbReference type="InterPro" id="IPR008928">
    <property type="entry name" value="6-hairpin_glycosidase_sf"/>
</dbReference>
<sequence length="838" mass="92869">MKYSSLLIVCCLLSVSAAFAQNGKSPYTFNREPLKQDVYAQLPLGSIRAKGWLLKQLQLQKEGFTGEAEELYPESDNLGANSDWLGGTGNSWEKVPYYVKGLVSLAYTLDDAELKARSKKWIDYTLDHQQENGLFGPPKMRDWWPRMPFMYALQSYYEATGDKRVIPFLSKYFRYELDNLDKDPLKEWGKSRAGDNMEIVLWVYNKTGDAYLLDLVNKLKQQAYPWADIFNQNQFQFYGPDYQPKHMVNVSQALKFPAVYSQVDPSPHYADAMQNGIKHILNDNGQPTGIGSGTEFMSGHNTVEGVETCTVVEWMQSLETGARIIHNNSSIGDQLEKLAFNTLPAQFSSDLKNHTYYTLPNQVQNLPGGHGFNQDYGNGIVPGPFSGFPCCRYNMHMGWPYFVKNSWVATPDGGLAVNAYAPMEVNAVVAQNIPIKIAVVTSYPFDEQIDLNFSLTKVASFGLKLRIPSWCARPEVKLNGKLLTDVVAGQILTVKRIWKTGDKISLHFPMQVAVKPQVSNAVSVERGPLVYAVKIKQSVKNVREYAVKGFYETEIIPASAWNYGLVLEASSLAKNFTVVKGPMPENPFVQEQVPVQLRVSARQIPAWTMDYNNTAAFDVPFGPVVSTRPTEQITLVPYGSESLRVSIIPIIGKPAYSTTFYRQSFDNNTATGLTSYGNGWFYKDNAIHTGANDNGLSGTNGPKVIATGTKFDNFVYTADIAVSTAGDAGLIFRAAKPAIGADAYEGYYAGLNAQTGVITLGKSGSNKWTVIETAKYPMKINETYKVKVRAMGSHIEVFLSGADKPLISATDGEYKSGNIGLRVYNAIATMDNLEVNAL</sequence>
<accession>A0ABR7KYD0</accession>
<feature type="chain" id="PRO_5045840224" evidence="1">
    <location>
        <begin position="21"/>
        <end position="838"/>
    </location>
</feature>
<dbReference type="PANTHER" id="PTHR31151">
    <property type="entry name" value="PROLINE-TRNA LIGASE (DUF1680)"/>
    <property type="match status" value="1"/>
</dbReference>
<dbReference type="EMBL" id="JACRYL010000032">
    <property type="protein sequence ID" value="MBC6113008.1"/>
    <property type="molecule type" value="Genomic_DNA"/>
</dbReference>
<name>A0ABR7KYD0_9SPHI</name>
<keyword evidence="1" id="KW-0732">Signal</keyword>
<dbReference type="Pfam" id="PF06439">
    <property type="entry name" value="3keto-disac_hyd"/>
    <property type="match status" value="1"/>
</dbReference>
<evidence type="ECO:0000259" key="3">
    <source>
        <dbReference type="Pfam" id="PF07944"/>
    </source>
</evidence>
<evidence type="ECO:0000313" key="6">
    <source>
        <dbReference type="Proteomes" id="UP000652755"/>
    </source>
</evidence>
<dbReference type="InterPro" id="IPR049046">
    <property type="entry name" value="Beta-AFase-like_GH127_middle"/>
</dbReference>